<evidence type="ECO:0000313" key="3">
    <source>
        <dbReference type="Proteomes" id="UP000473089"/>
    </source>
</evidence>
<sequence length="130" mass="15499">MLNKIRKQKIDDKEYSFKMTNKTIRKIDEKYGNYGSVIYGLMEGQQFYTNALRLVSMCCVDKEKVLINKEENTYEEKIKEWDIEELENVITGQQYQEITNLAVDLYIDYMGLNKDNEEETKNKEAKKEKN</sequence>
<comment type="caution">
    <text evidence="2">The sequence shown here is derived from an EMBL/GenBank/DDBJ whole genome shotgun (WGS) entry which is preliminary data.</text>
</comment>
<dbReference type="Proteomes" id="UP000480039">
    <property type="component" value="Unassembled WGS sequence"/>
</dbReference>
<accession>A0A6M0WSP8</accession>
<dbReference type="EMBL" id="SWQE01000017">
    <property type="protein sequence ID" value="NFJ10611.1"/>
    <property type="molecule type" value="Genomic_DNA"/>
</dbReference>
<evidence type="ECO:0000313" key="4">
    <source>
        <dbReference type="Proteomes" id="UP000480039"/>
    </source>
</evidence>
<dbReference type="AlphaFoldDB" id="A0A6M0WSP8"/>
<name>A0A6M0WSP8_CLOBO</name>
<gene>
    <name evidence="1" type="ORF">EXM42_10595</name>
    <name evidence="2" type="ORF">FC871_19565</name>
</gene>
<dbReference type="RefSeq" id="WP_012344141.1">
    <property type="nucleotide sequence ID" value="NZ_JACBDN010000001.1"/>
</dbReference>
<protein>
    <submittedName>
        <fullName evidence="2">RNA polymerase subunit sigma</fullName>
    </submittedName>
</protein>
<reference evidence="1 3" key="1">
    <citation type="submission" date="2019-02" db="EMBL/GenBank/DDBJ databases">
        <title>Genome sequencing of Clostridium botulinum clinical isolates.</title>
        <authorList>
            <person name="Brunt J."/>
            <person name="Van Vliet A.H.M."/>
            <person name="Stringer S.C."/>
            <person name="Grant K.A."/>
            <person name="Carter A.C."/>
            <person name="Peck M.W."/>
        </authorList>
    </citation>
    <scope>NUCLEOTIDE SEQUENCE [LARGE SCALE GENOMIC DNA]</scope>
    <source>
        <strain evidence="1 3">R1125/03</strain>
    </source>
</reference>
<dbReference type="Proteomes" id="UP000473089">
    <property type="component" value="Unassembled WGS sequence"/>
</dbReference>
<reference evidence="2 4" key="2">
    <citation type="submission" date="2019-04" db="EMBL/GenBank/DDBJ databases">
        <title>Genome sequencing of Clostridium botulinum Groups I-IV and Clostridium butyricum.</title>
        <authorList>
            <person name="Brunt J."/>
            <person name="Van Vliet A.H.M."/>
            <person name="Stringer S.C."/>
            <person name="Carter A.T."/>
            <person name="Peck M.W."/>
        </authorList>
    </citation>
    <scope>NUCLEOTIDE SEQUENCE [LARGE SCALE GENOMIC DNA]</scope>
    <source>
        <strain evidence="2 4">Colworth BL30</strain>
    </source>
</reference>
<evidence type="ECO:0000313" key="2">
    <source>
        <dbReference type="EMBL" id="NFJ10611.1"/>
    </source>
</evidence>
<dbReference type="EMBL" id="SGJP01000020">
    <property type="protein sequence ID" value="NFA60820.1"/>
    <property type="molecule type" value="Genomic_DNA"/>
</dbReference>
<evidence type="ECO:0000313" key="1">
    <source>
        <dbReference type="EMBL" id="NFA60820.1"/>
    </source>
</evidence>
<proteinExistence type="predicted"/>
<organism evidence="2 4">
    <name type="scientific">Clostridium botulinum</name>
    <dbReference type="NCBI Taxonomy" id="1491"/>
    <lineage>
        <taxon>Bacteria</taxon>
        <taxon>Bacillati</taxon>
        <taxon>Bacillota</taxon>
        <taxon>Clostridia</taxon>
        <taxon>Eubacteriales</taxon>
        <taxon>Clostridiaceae</taxon>
        <taxon>Clostridium</taxon>
    </lineage>
</organism>